<evidence type="ECO:0000313" key="3">
    <source>
        <dbReference type="Proteomes" id="UP000474777"/>
    </source>
</evidence>
<feature type="signal peptide" evidence="1">
    <location>
        <begin position="1"/>
        <end position="20"/>
    </location>
</feature>
<evidence type="ECO:0000256" key="1">
    <source>
        <dbReference type="SAM" id="SignalP"/>
    </source>
</evidence>
<name>A0A6B3LYR1_9BACT</name>
<keyword evidence="3" id="KW-1185">Reference proteome</keyword>
<evidence type="ECO:0000313" key="2">
    <source>
        <dbReference type="EMBL" id="NEM98577.1"/>
    </source>
</evidence>
<feature type="chain" id="PRO_5025382321" evidence="1">
    <location>
        <begin position="21"/>
        <end position="158"/>
    </location>
</feature>
<dbReference type="RefSeq" id="WP_163915465.1">
    <property type="nucleotide sequence ID" value="NZ_JAAGWD010000005.1"/>
</dbReference>
<gene>
    <name evidence="2" type="ORF">GXP69_12805</name>
</gene>
<reference evidence="2 3" key="1">
    <citation type="submission" date="2020-02" db="EMBL/GenBank/DDBJ databases">
        <authorList>
            <person name="Kim M.K."/>
        </authorList>
    </citation>
    <scope>NUCLEOTIDE SEQUENCE [LARGE SCALE GENOMIC DNA]</scope>
    <source>
        <strain evidence="2 3">BT327</strain>
    </source>
</reference>
<sequence>MKKLLLTITFAALTIVSVLGQSRALTFQEAEKQGIPFQKLDSLYKSAIHSDATLAVFKTPDQQTELQHAYVKLLQDLGTYLRDNNFKWETQVRGANRIYMQPDGRIDYFLFHFPEGQLTPEKEQQFTQLLNRFIRNYRFAITAPEKFAQCSAVRYSDN</sequence>
<protein>
    <submittedName>
        <fullName evidence="2">Uncharacterized protein</fullName>
    </submittedName>
</protein>
<dbReference type="Proteomes" id="UP000474777">
    <property type="component" value="Unassembled WGS sequence"/>
</dbReference>
<organism evidence="2 3">
    <name type="scientific">Pontibacter burrus</name>
    <dbReference type="NCBI Taxonomy" id="2704466"/>
    <lineage>
        <taxon>Bacteria</taxon>
        <taxon>Pseudomonadati</taxon>
        <taxon>Bacteroidota</taxon>
        <taxon>Cytophagia</taxon>
        <taxon>Cytophagales</taxon>
        <taxon>Hymenobacteraceae</taxon>
        <taxon>Pontibacter</taxon>
    </lineage>
</organism>
<dbReference type="EMBL" id="JAAGWD010000005">
    <property type="protein sequence ID" value="NEM98577.1"/>
    <property type="molecule type" value="Genomic_DNA"/>
</dbReference>
<dbReference type="AlphaFoldDB" id="A0A6B3LYR1"/>
<proteinExistence type="predicted"/>
<comment type="caution">
    <text evidence="2">The sequence shown here is derived from an EMBL/GenBank/DDBJ whole genome shotgun (WGS) entry which is preliminary data.</text>
</comment>
<keyword evidence="1" id="KW-0732">Signal</keyword>
<accession>A0A6B3LYR1</accession>